<dbReference type="PANTHER" id="PTHR46300:SF7">
    <property type="entry name" value="P450, PUTATIVE (EUROFUNG)-RELATED"/>
    <property type="match status" value="1"/>
</dbReference>
<evidence type="ECO:0000256" key="1">
    <source>
        <dbReference type="ARBA" id="ARBA00001971"/>
    </source>
</evidence>
<keyword evidence="12" id="KW-0503">Monooxygenase</keyword>
<reference evidence="16 17" key="1">
    <citation type="submission" date="2018-07" db="EMBL/GenBank/DDBJ databases">
        <title>The genomes of Aspergillus section Nigri reveals drivers in fungal speciation.</title>
        <authorList>
            <consortium name="DOE Joint Genome Institute"/>
            <person name="Vesth T.C."/>
            <person name="Nybo J."/>
            <person name="Theobald S."/>
            <person name="Brandl J."/>
            <person name="Frisvad J.C."/>
            <person name="Nielsen K.F."/>
            <person name="Lyhne E.K."/>
            <person name="Kogle M.E."/>
            <person name="Kuo A."/>
            <person name="Riley R."/>
            <person name="Clum A."/>
            <person name="Nolan M."/>
            <person name="Lipzen A."/>
            <person name="Salamov A."/>
            <person name="Henrissat B."/>
            <person name="Wiebenga A."/>
            <person name="De vries R.P."/>
            <person name="Grigoriev I.V."/>
            <person name="Mortensen U.H."/>
            <person name="Andersen M.R."/>
            <person name="Baker S.E."/>
        </authorList>
    </citation>
    <scope>NUCLEOTIDE SEQUENCE [LARGE SCALE GENOMIC DNA]</scope>
    <source>
        <strain evidence="16 17">CBS 139.54b</strain>
    </source>
</reference>
<sequence length="1018" mass="113010">MLVYLTNFFIAWLAYFWQPKQQPCSSLTLPHIPGVDIISMTRQEVHNYSVAASPPYNLADVHNLDFCNVSVTLTHPGEDDTVSVSVWLPLNNWNGRFQATGGGGLAAGIIGLAPAHPVSQGYATAATDGGLTLNGTSNPQTGAWILRPDGSINTALLLNFAHRSIYDMTIIGKTLTERFYGSPPRYSYWSGCSTGGRQGYFAAAKYPNLFGGVLAGAPALNFPRLIGYMFWPPVHMFHSAAPPQCVFDTFWKAIIDECDPLDGATDGLISDYNPQSCPFNPETLVGHTVTCPEMGSDSPVTITAQHATLVKQILQGPDLQDHPNLWTGLPPGASFRGTANTQAINGSIVRPVPFFPIIGWIKNFVYRDPDYNVFDMTFDDFNTAYRLTLDGYNGILGSDDLNLSDFRHAGGKLLTWHGLADELIPASWTNAFWEGIDKKDGADVDEFYRIFLAPGLGHCSAGHGPKPIDPLGALVRWVEEGIAPDRLSAAAVKADGKEVTRELCRYPATLVVYIFFAFFTRKSKHPPLPPGPRRKPIVGNLWDLPDPSQQDWQHWLKHKHRYGPISSLSIMGQTIIVLNDARLAVELLESRSSIHSSRPQQHFAEMAGWNNVLGAVKQSQRFRATRKNLHREIGSNVSVARFNEIQTAEVGRFLLRVLDAPDKLMKHIRKEAGAIILKVGYGYTIEPHDQDPLVDLADKAMMDFSMAMLPATWAVDFFPPLSSILVSRHRILLKIAQRYRKNVTAFSDIPYAFVKEQMRTGRFVPSFLSNLLESSDLEPGSEEENTVKWSAGSLYAGGADTTVSSIASFFLAMALFPEVQRKAQQELDTVIGTDRLPQYADREHLPYINALVKETFRWHPVVPMSLTHTSTADDVCEGYFIPKGSSVLANIWAFTHDPAAYHDPMTFKPERFLGPKPERDPHFLVFGFGRRVCPGRTLADVNVYLTVAQALAVFEISKPVENGKVKDVQPEFLPGVISHPAPFDVSIRPRSAKHLELLRSLEQKYPWEKSNAEDLKNI</sequence>
<evidence type="ECO:0000256" key="4">
    <source>
        <dbReference type="ARBA" id="ARBA00022487"/>
    </source>
</evidence>
<dbReference type="InterPro" id="IPR050364">
    <property type="entry name" value="Cytochrome_P450_fung"/>
</dbReference>
<evidence type="ECO:0000256" key="5">
    <source>
        <dbReference type="ARBA" id="ARBA00022617"/>
    </source>
</evidence>
<feature type="chain" id="PRO_5017495959" description="Carboxylic ester hydrolase" evidence="15">
    <location>
        <begin position="17"/>
        <end position="1018"/>
    </location>
</feature>
<keyword evidence="11 14" id="KW-0408">Iron</keyword>
<dbReference type="InterPro" id="IPR002401">
    <property type="entry name" value="Cyt_P450_E_grp-I"/>
</dbReference>
<organism evidence="16 17">
    <name type="scientific">Aspergillus welwitschiae</name>
    <dbReference type="NCBI Taxonomy" id="1341132"/>
    <lineage>
        <taxon>Eukaryota</taxon>
        <taxon>Fungi</taxon>
        <taxon>Dikarya</taxon>
        <taxon>Ascomycota</taxon>
        <taxon>Pezizomycotina</taxon>
        <taxon>Eurotiomycetes</taxon>
        <taxon>Eurotiomycetidae</taxon>
        <taxon>Eurotiales</taxon>
        <taxon>Aspergillaceae</taxon>
        <taxon>Aspergillus</taxon>
        <taxon>Aspergillus subgen. Circumdati</taxon>
    </lineage>
</organism>
<evidence type="ECO:0000256" key="13">
    <source>
        <dbReference type="ARBA" id="ARBA00023157"/>
    </source>
</evidence>
<comment type="similarity">
    <text evidence="2 15">Belongs to the tannase family.</text>
</comment>
<dbReference type="GO" id="GO:0005506">
    <property type="term" value="F:iron ion binding"/>
    <property type="evidence" value="ECO:0007669"/>
    <property type="project" value="InterPro"/>
</dbReference>
<keyword evidence="4" id="KW-0719">Serine esterase</keyword>
<accession>A0A3F3Q6E6</accession>
<dbReference type="AlphaFoldDB" id="A0A3F3Q6E6"/>
<dbReference type="Gene3D" id="1.10.630.10">
    <property type="entry name" value="Cytochrome P450"/>
    <property type="match status" value="1"/>
</dbReference>
<keyword evidence="8 15" id="KW-0378">Hydrolase</keyword>
<dbReference type="Pfam" id="PF07519">
    <property type="entry name" value="Tannase"/>
    <property type="match status" value="1"/>
</dbReference>
<dbReference type="Proteomes" id="UP000253729">
    <property type="component" value="Unassembled WGS sequence"/>
</dbReference>
<name>A0A3F3Q6E6_9EURO</name>
<dbReference type="PANTHER" id="PTHR46300">
    <property type="entry name" value="P450, PUTATIVE (EUROFUNG)-RELATED-RELATED"/>
    <property type="match status" value="1"/>
</dbReference>
<evidence type="ECO:0000256" key="8">
    <source>
        <dbReference type="ARBA" id="ARBA00022801"/>
    </source>
</evidence>
<comment type="cofactor">
    <cofactor evidence="1 14">
        <name>heme</name>
        <dbReference type="ChEBI" id="CHEBI:30413"/>
    </cofactor>
</comment>
<dbReference type="RefSeq" id="XP_026627763.1">
    <property type="nucleotide sequence ID" value="XM_026772945.1"/>
</dbReference>
<evidence type="ECO:0000256" key="10">
    <source>
        <dbReference type="ARBA" id="ARBA00023002"/>
    </source>
</evidence>
<dbReference type="STRING" id="1341132.A0A3F3Q6E6"/>
<feature type="binding site" description="axial binding residue" evidence="14">
    <location>
        <position position="933"/>
    </location>
    <ligand>
        <name>heme</name>
        <dbReference type="ChEBI" id="CHEBI:30413"/>
    </ligand>
    <ligandPart>
        <name>Fe</name>
        <dbReference type="ChEBI" id="CHEBI:18248"/>
    </ligandPart>
</feature>
<evidence type="ECO:0000256" key="7">
    <source>
        <dbReference type="ARBA" id="ARBA00022729"/>
    </source>
</evidence>
<keyword evidence="5 14" id="KW-0349">Heme</keyword>
<dbReference type="PRINTS" id="PR00463">
    <property type="entry name" value="EP450I"/>
</dbReference>
<keyword evidence="10" id="KW-0560">Oxidoreductase</keyword>
<evidence type="ECO:0000256" key="12">
    <source>
        <dbReference type="ARBA" id="ARBA00023033"/>
    </source>
</evidence>
<dbReference type="CDD" id="cd11065">
    <property type="entry name" value="CYP64-like"/>
    <property type="match status" value="1"/>
</dbReference>
<dbReference type="InterPro" id="IPR017972">
    <property type="entry name" value="Cyt_P450_CS"/>
</dbReference>
<evidence type="ECO:0000256" key="15">
    <source>
        <dbReference type="RuleBase" id="RU361238"/>
    </source>
</evidence>
<dbReference type="GO" id="GO:0016705">
    <property type="term" value="F:oxidoreductase activity, acting on paired donors, with incorporation or reduction of molecular oxygen"/>
    <property type="evidence" value="ECO:0007669"/>
    <property type="project" value="InterPro"/>
</dbReference>
<evidence type="ECO:0000313" key="16">
    <source>
        <dbReference type="EMBL" id="RDH34741.1"/>
    </source>
</evidence>
<dbReference type="PRINTS" id="PR00385">
    <property type="entry name" value="P450"/>
</dbReference>
<evidence type="ECO:0000256" key="9">
    <source>
        <dbReference type="ARBA" id="ARBA00022837"/>
    </source>
</evidence>
<keyword evidence="13" id="KW-1015">Disulfide bond</keyword>
<evidence type="ECO:0000256" key="3">
    <source>
        <dbReference type="ARBA" id="ARBA00010617"/>
    </source>
</evidence>
<evidence type="ECO:0000313" key="17">
    <source>
        <dbReference type="Proteomes" id="UP000253729"/>
    </source>
</evidence>
<dbReference type="EC" id="3.1.1.-" evidence="15"/>
<comment type="similarity">
    <text evidence="3">Belongs to the cytochrome P450 family.</text>
</comment>
<gene>
    <name evidence="16" type="ORF">BDQ94DRAFT_177594</name>
</gene>
<evidence type="ECO:0000256" key="11">
    <source>
        <dbReference type="ARBA" id="ARBA00023004"/>
    </source>
</evidence>
<protein>
    <recommendedName>
        <fullName evidence="15">Carboxylic ester hydrolase</fullName>
        <ecNumber evidence="15">3.1.1.-</ecNumber>
    </recommendedName>
</protein>
<dbReference type="GeneID" id="38141301"/>
<evidence type="ECO:0000256" key="6">
    <source>
        <dbReference type="ARBA" id="ARBA00022723"/>
    </source>
</evidence>
<dbReference type="Pfam" id="PF00067">
    <property type="entry name" value="p450"/>
    <property type="match status" value="1"/>
</dbReference>
<feature type="signal peptide" evidence="15">
    <location>
        <begin position="1"/>
        <end position="16"/>
    </location>
</feature>
<keyword evidence="17" id="KW-1185">Reference proteome</keyword>
<dbReference type="InterPro" id="IPR029058">
    <property type="entry name" value="AB_hydrolase_fold"/>
</dbReference>
<keyword evidence="9" id="KW-0106">Calcium</keyword>
<dbReference type="GO" id="GO:0030600">
    <property type="term" value="F:feruloyl esterase activity"/>
    <property type="evidence" value="ECO:0007669"/>
    <property type="project" value="UniProtKB-ARBA"/>
</dbReference>
<evidence type="ECO:0000256" key="14">
    <source>
        <dbReference type="PIRSR" id="PIRSR602401-1"/>
    </source>
</evidence>
<dbReference type="InterPro" id="IPR001128">
    <property type="entry name" value="Cyt_P450"/>
</dbReference>
<evidence type="ECO:0000256" key="2">
    <source>
        <dbReference type="ARBA" id="ARBA00006249"/>
    </source>
</evidence>
<dbReference type="SUPFAM" id="SSF48264">
    <property type="entry name" value="Cytochrome P450"/>
    <property type="match status" value="1"/>
</dbReference>
<dbReference type="EMBL" id="KZ852042">
    <property type="protein sequence ID" value="RDH34741.1"/>
    <property type="molecule type" value="Genomic_DNA"/>
</dbReference>
<dbReference type="PROSITE" id="PS00086">
    <property type="entry name" value="CYTOCHROME_P450"/>
    <property type="match status" value="1"/>
</dbReference>
<dbReference type="GO" id="GO:0004497">
    <property type="term" value="F:monooxygenase activity"/>
    <property type="evidence" value="ECO:0007669"/>
    <property type="project" value="UniProtKB-KW"/>
</dbReference>
<dbReference type="SUPFAM" id="SSF53474">
    <property type="entry name" value="alpha/beta-Hydrolases"/>
    <property type="match status" value="1"/>
</dbReference>
<proteinExistence type="inferred from homology"/>
<dbReference type="InterPro" id="IPR036396">
    <property type="entry name" value="Cyt_P450_sf"/>
</dbReference>
<keyword evidence="7 15" id="KW-0732">Signal</keyword>
<keyword evidence="6 14" id="KW-0479">Metal-binding</keyword>
<dbReference type="GO" id="GO:0020037">
    <property type="term" value="F:heme binding"/>
    <property type="evidence" value="ECO:0007669"/>
    <property type="project" value="InterPro"/>
</dbReference>
<dbReference type="InterPro" id="IPR011118">
    <property type="entry name" value="Tannase/feruloyl_esterase"/>
</dbReference>